<dbReference type="PATRIC" id="fig|935700.4.peg.2963"/>
<evidence type="ECO:0000256" key="2">
    <source>
        <dbReference type="ARBA" id="ARBA00008017"/>
    </source>
</evidence>
<feature type="domain" description="Mechanosensitive ion channel MscS" evidence="8">
    <location>
        <begin position="115"/>
        <end position="180"/>
    </location>
</feature>
<dbReference type="RefSeq" id="WP_043919649.1">
    <property type="nucleotide sequence ID" value="NZ_FZPF01000008.1"/>
</dbReference>
<keyword evidence="4 7" id="KW-0812">Transmembrane</keyword>
<dbReference type="Gene3D" id="2.30.30.60">
    <property type="match status" value="1"/>
</dbReference>
<dbReference type="InterPro" id="IPR006685">
    <property type="entry name" value="MscS_channel_2nd"/>
</dbReference>
<organism evidence="11 12">
    <name type="scientific">Jannaschia aquimarina</name>
    <dbReference type="NCBI Taxonomy" id="935700"/>
    <lineage>
        <taxon>Bacteria</taxon>
        <taxon>Pseudomonadati</taxon>
        <taxon>Pseudomonadota</taxon>
        <taxon>Alphaproteobacteria</taxon>
        <taxon>Rhodobacterales</taxon>
        <taxon>Roseobacteraceae</taxon>
        <taxon>Jannaschia</taxon>
    </lineage>
</organism>
<evidence type="ECO:0000256" key="6">
    <source>
        <dbReference type="ARBA" id="ARBA00023136"/>
    </source>
</evidence>
<comment type="subunit">
    <text evidence="7">Homoheptamer.</text>
</comment>
<feature type="transmembrane region" description="Helical" evidence="7">
    <location>
        <begin position="69"/>
        <end position="91"/>
    </location>
</feature>
<keyword evidence="7" id="KW-0997">Cell inner membrane</keyword>
<dbReference type="EMBL" id="JYFE01000050">
    <property type="protein sequence ID" value="KIT15429.1"/>
    <property type="molecule type" value="Genomic_DNA"/>
</dbReference>
<dbReference type="InterPro" id="IPR045275">
    <property type="entry name" value="MscS_archaea/bacteria_type"/>
</dbReference>
<evidence type="ECO:0000259" key="10">
    <source>
        <dbReference type="Pfam" id="PF21088"/>
    </source>
</evidence>
<evidence type="ECO:0000256" key="4">
    <source>
        <dbReference type="ARBA" id="ARBA00022692"/>
    </source>
</evidence>
<keyword evidence="12" id="KW-1185">Reference proteome</keyword>
<feature type="transmembrane region" description="Helical" evidence="7">
    <location>
        <begin position="23"/>
        <end position="48"/>
    </location>
</feature>
<evidence type="ECO:0000313" key="12">
    <source>
        <dbReference type="Proteomes" id="UP000032232"/>
    </source>
</evidence>
<dbReference type="Gene3D" id="1.10.287.1260">
    <property type="match status" value="1"/>
</dbReference>
<dbReference type="Pfam" id="PF21082">
    <property type="entry name" value="MS_channel_3rd"/>
    <property type="match status" value="1"/>
</dbReference>
<evidence type="ECO:0000259" key="9">
    <source>
        <dbReference type="Pfam" id="PF21082"/>
    </source>
</evidence>
<protein>
    <recommendedName>
        <fullName evidence="7">Small-conductance mechanosensitive channel</fullName>
    </recommendedName>
</protein>
<accession>A0A0D1ECI1</accession>
<dbReference type="InterPro" id="IPR011066">
    <property type="entry name" value="MscS_channel_C_sf"/>
</dbReference>
<dbReference type="OrthoDB" id="9814206at2"/>
<reference evidence="11 12" key="1">
    <citation type="submission" date="2015-02" db="EMBL/GenBank/DDBJ databases">
        <title>Genome Sequence of Jannaschia aquimarina DSM28248, a member of the Roseobacter clade.</title>
        <authorList>
            <person name="Voget S."/>
            <person name="Daniel R."/>
        </authorList>
    </citation>
    <scope>NUCLEOTIDE SEQUENCE [LARGE SCALE GENOMIC DNA]</scope>
    <source>
        <strain evidence="11 12">GSW-M26</strain>
    </source>
</reference>
<evidence type="ECO:0000256" key="3">
    <source>
        <dbReference type="ARBA" id="ARBA00022475"/>
    </source>
</evidence>
<dbReference type="Gene3D" id="3.30.70.100">
    <property type="match status" value="1"/>
</dbReference>
<proteinExistence type="inferred from homology"/>
<sequence length="294" mass="31858">MRDLLSTEIYAGRTLGDFLSLEFLASLLGDVLSAILIIILAFILSGFVSRRIKGLSQKHERLDDTLFEFLANIARYAILAVAGVVVLNTFGIQTTSIVAVIGAAGLAIGLALQGTLSNVAAGVMLILFRPIKNGDFVVINGQMGTVKSINLNFTELASIGNFQIIIPNSEVWGNTIVNYSAYDMRQAEWVFGVSYDADLHLTAQVIRDTITSDPRFVAEPEPTILVDSLGDSSVNFLVRAWVKRTDFFGYWKDMNRDVKIALEGAGISIPFPHRTLIVQRDDDVAGSEAAAGGA</sequence>
<dbReference type="PANTHER" id="PTHR30221">
    <property type="entry name" value="SMALL-CONDUCTANCE MECHANOSENSITIVE CHANNEL"/>
    <property type="match status" value="1"/>
</dbReference>
<dbReference type="SUPFAM" id="SSF82861">
    <property type="entry name" value="Mechanosensitive channel protein MscS (YggB), transmembrane region"/>
    <property type="match status" value="1"/>
</dbReference>
<keyword evidence="5 7" id="KW-1133">Transmembrane helix</keyword>
<comment type="similarity">
    <text evidence="2 7">Belongs to the MscS (TC 1.A.23) family.</text>
</comment>
<dbReference type="InterPro" id="IPR049142">
    <property type="entry name" value="MS_channel_1st"/>
</dbReference>
<comment type="function">
    <text evidence="7">Mechanosensitive channel that participates in the regulation of osmotic pressure changes within the cell, opening in response to stretch forces in the membrane lipid bilayer, without the need for other proteins. Contributes to normal resistance to hypoosmotic shock. Forms an ion channel of 1.0 nanosiemens conductance with a slight preference for anions.</text>
</comment>
<evidence type="ECO:0000313" key="11">
    <source>
        <dbReference type="EMBL" id="KIT15429.1"/>
    </source>
</evidence>
<comment type="caution">
    <text evidence="11">The sequence shown here is derived from an EMBL/GenBank/DDBJ whole genome shotgun (WGS) entry which is preliminary data.</text>
</comment>
<dbReference type="InterPro" id="IPR011014">
    <property type="entry name" value="MscS_channel_TM-2"/>
</dbReference>
<dbReference type="SUPFAM" id="SSF50182">
    <property type="entry name" value="Sm-like ribonucleoproteins"/>
    <property type="match status" value="1"/>
</dbReference>
<dbReference type="STRING" id="935700.jaqu_28630"/>
<feature type="domain" description="Mechanosensitive ion channel MscS C-terminal" evidence="9">
    <location>
        <begin position="188"/>
        <end position="269"/>
    </location>
</feature>
<comment type="subcellular location">
    <subcellularLocation>
        <location evidence="7">Cell inner membrane</location>
        <topology evidence="7">Multi-pass membrane protein</topology>
    </subcellularLocation>
    <subcellularLocation>
        <location evidence="1">Cell membrane</location>
        <topology evidence="1">Multi-pass membrane protein</topology>
    </subcellularLocation>
</comment>
<keyword evidence="7" id="KW-0813">Transport</keyword>
<dbReference type="InterPro" id="IPR010920">
    <property type="entry name" value="LSM_dom_sf"/>
</dbReference>
<keyword evidence="7" id="KW-0406">Ion transport</keyword>
<dbReference type="InterPro" id="IPR023408">
    <property type="entry name" value="MscS_beta-dom_sf"/>
</dbReference>
<dbReference type="InterPro" id="IPR049278">
    <property type="entry name" value="MS_channel_C"/>
</dbReference>
<keyword evidence="6 7" id="KW-0472">Membrane</keyword>
<dbReference type="AlphaFoldDB" id="A0A0D1ECI1"/>
<comment type="caution">
    <text evidence="7">Lacks conserved residue(s) required for the propagation of feature annotation.</text>
</comment>
<evidence type="ECO:0000259" key="8">
    <source>
        <dbReference type="Pfam" id="PF00924"/>
    </source>
</evidence>
<feature type="domain" description="Mechanosensitive ion channel transmembrane helices 2/3" evidence="10">
    <location>
        <begin position="72"/>
        <end position="113"/>
    </location>
</feature>
<dbReference type="GO" id="GO:0005886">
    <property type="term" value="C:plasma membrane"/>
    <property type="evidence" value="ECO:0007669"/>
    <property type="project" value="UniProtKB-SubCell"/>
</dbReference>
<evidence type="ECO:0000256" key="5">
    <source>
        <dbReference type="ARBA" id="ARBA00022989"/>
    </source>
</evidence>
<dbReference type="Pfam" id="PF21088">
    <property type="entry name" value="MS_channel_1st"/>
    <property type="match status" value="1"/>
</dbReference>
<evidence type="ECO:0000256" key="1">
    <source>
        <dbReference type="ARBA" id="ARBA00004651"/>
    </source>
</evidence>
<dbReference type="Proteomes" id="UP000032232">
    <property type="component" value="Unassembled WGS sequence"/>
</dbReference>
<evidence type="ECO:0000256" key="7">
    <source>
        <dbReference type="RuleBase" id="RU369025"/>
    </source>
</evidence>
<dbReference type="GO" id="GO:0008381">
    <property type="term" value="F:mechanosensitive monoatomic ion channel activity"/>
    <property type="evidence" value="ECO:0007669"/>
    <property type="project" value="InterPro"/>
</dbReference>
<keyword evidence="7" id="KW-0407">Ion channel</keyword>
<dbReference type="Pfam" id="PF00924">
    <property type="entry name" value="MS_channel_2nd"/>
    <property type="match status" value="1"/>
</dbReference>
<dbReference type="SUPFAM" id="SSF82689">
    <property type="entry name" value="Mechanosensitive channel protein MscS (YggB), C-terminal domain"/>
    <property type="match status" value="1"/>
</dbReference>
<keyword evidence="3" id="KW-1003">Cell membrane</keyword>
<dbReference type="PANTHER" id="PTHR30221:SF1">
    <property type="entry name" value="SMALL-CONDUCTANCE MECHANOSENSITIVE CHANNEL"/>
    <property type="match status" value="1"/>
</dbReference>
<feature type="transmembrane region" description="Helical" evidence="7">
    <location>
        <begin position="97"/>
        <end position="128"/>
    </location>
</feature>
<gene>
    <name evidence="11" type="primary">mscS_2</name>
    <name evidence="11" type="ORF">jaqu_28630</name>
</gene>
<name>A0A0D1ECI1_9RHOB</name>